<evidence type="ECO:0000313" key="2">
    <source>
        <dbReference type="EMBL" id="SGY81731.1"/>
    </source>
</evidence>
<dbReference type="AlphaFoldDB" id="A0A1K9YQS0"/>
<keyword evidence="1" id="KW-1133">Transmembrane helix</keyword>
<gene>
    <name evidence="2" type="ORF">MT2528_0106</name>
    <name evidence="3" type="ORF">NVI5450_0090</name>
</gene>
<dbReference type="Proteomes" id="UP000182660">
    <property type="component" value="Unassembled WGS sequence"/>
</dbReference>
<reference evidence="2 4" key="1">
    <citation type="submission" date="2016-11" db="EMBL/GenBank/DDBJ databases">
        <authorList>
            <person name="Klemetsen T."/>
        </authorList>
    </citation>
    <scope>NUCLEOTIDE SEQUENCE [LARGE SCALE GENOMIC DNA]</scope>
    <source>
        <strain evidence="2">MT 2528</strain>
    </source>
</reference>
<evidence type="ECO:0000313" key="5">
    <source>
        <dbReference type="Proteomes" id="UP000183794"/>
    </source>
</evidence>
<reference evidence="3 5" key="2">
    <citation type="submission" date="2016-11" db="EMBL/GenBank/DDBJ databases">
        <authorList>
            <person name="Jaros S."/>
            <person name="Januszkiewicz K."/>
            <person name="Wedrychowicz H."/>
        </authorList>
    </citation>
    <scope>NUCLEOTIDE SEQUENCE [LARGE SCALE GENOMIC DNA]</scope>
    <source>
        <strain evidence="3">NVI 5450</strain>
    </source>
</reference>
<dbReference type="EMBL" id="FPLJ01000004">
    <property type="protein sequence ID" value="SGY81731.1"/>
    <property type="molecule type" value="Genomic_DNA"/>
</dbReference>
<evidence type="ECO:0000256" key="1">
    <source>
        <dbReference type="SAM" id="Phobius"/>
    </source>
</evidence>
<keyword evidence="1" id="KW-0812">Transmembrane</keyword>
<proteinExistence type="predicted"/>
<feature type="transmembrane region" description="Helical" evidence="1">
    <location>
        <begin position="21"/>
        <end position="42"/>
    </location>
</feature>
<dbReference type="Proteomes" id="UP000183794">
    <property type="component" value="Unassembled WGS sequence"/>
</dbReference>
<keyword evidence="4" id="KW-1185">Reference proteome</keyword>
<accession>A0A1K9YQS0</accession>
<dbReference type="EMBL" id="FPLD01000004">
    <property type="protein sequence ID" value="SGY81929.1"/>
    <property type="molecule type" value="Genomic_DNA"/>
</dbReference>
<protein>
    <submittedName>
        <fullName evidence="3">Uncharacterized protein</fullName>
    </submittedName>
</protein>
<organism evidence="3 5">
    <name type="scientific">Moritella viscosa</name>
    <dbReference type="NCBI Taxonomy" id="80854"/>
    <lineage>
        <taxon>Bacteria</taxon>
        <taxon>Pseudomonadati</taxon>
        <taxon>Pseudomonadota</taxon>
        <taxon>Gammaproteobacteria</taxon>
        <taxon>Alteromonadales</taxon>
        <taxon>Moritellaceae</taxon>
        <taxon>Moritella</taxon>
    </lineage>
</organism>
<name>A0A1K9YQS0_9GAMM</name>
<evidence type="ECO:0000313" key="4">
    <source>
        <dbReference type="Proteomes" id="UP000182660"/>
    </source>
</evidence>
<sequence length="43" mass="5165">MRLIRQWLFCDLGKQDNPASFLVVLLIVYELLTHWNMTSWTIV</sequence>
<keyword evidence="1" id="KW-0472">Membrane</keyword>
<evidence type="ECO:0000313" key="3">
    <source>
        <dbReference type="EMBL" id="SGY81929.1"/>
    </source>
</evidence>